<feature type="domain" description="Protein kinase" evidence="9">
    <location>
        <begin position="278"/>
        <end position="492"/>
    </location>
</feature>
<sequence>MNHGIVAAATLDPETRDNIITQVKTLIFAGHDSSSSTISYIYYLLNRNPEALAKLREELNDVFEPRVEDTAQVLKSNPAILNQLPYTHAVIKETLRLLPPIVGSYRFGRKGVSLIHDGKAWPTYPFACFINNHAMMRRGDIFMDPERFIPERYLTTDETDPFFVPKNAWRGFERGSRNCIGDAMALIQIKVVLALTVREFNFQEVYPEDAPEVDGEKMYASFHVTAKPALTQTHGELEHPTLEALTIIEAWDTETNSSKYITFYLVAPDEVVYFGESSKKKRDITLGEYSAALKPVPDHELYPKVPECVQLTLAPQSLDESSAYIKRPWLNSYESTRGTDFVAKALLDETLIMESISQSPHPNIVGYYGCRVRRGRITAIVLERLETTLTQYAWSPSFKDLDHVRFLEELESAVEHLHSLGLAHNDINPDSIMVNDGSPAVIDFGSCQPFGKKLESLGTAGWYEEIFFTSEKKHDTYSLAKLREWFETQARN</sequence>
<keyword evidence="10" id="KW-0808">Transferase</keyword>
<evidence type="ECO:0000313" key="11">
    <source>
        <dbReference type="Proteomes" id="UP001174691"/>
    </source>
</evidence>
<comment type="pathway">
    <text evidence="2">Secondary metabolite biosynthesis.</text>
</comment>
<dbReference type="AlphaFoldDB" id="A0AA38R9U0"/>
<evidence type="ECO:0000256" key="5">
    <source>
        <dbReference type="ARBA" id="ARBA00023002"/>
    </source>
</evidence>
<evidence type="ECO:0000256" key="4">
    <source>
        <dbReference type="ARBA" id="ARBA00022723"/>
    </source>
</evidence>
<dbReference type="SUPFAM" id="SSF56112">
    <property type="entry name" value="Protein kinase-like (PK-like)"/>
    <property type="match status" value="1"/>
</dbReference>
<accession>A0AA38R9U0</accession>
<comment type="cofactor">
    <cofactor evidence="1 8">
        <name>heme</name>
        <dbReference type="ChEBI" id="CHEBI:30413"/>
    </cofactor>
</comment>
<dbReference type="GO" id="GO:0016705">
    <property type="term" value="F:oxidoreductase activity, acting on paired donors, with incorporation or reduction of molecular oxygen"/>
    <property type="evidence" value="ECO:0007669"/>
    <property type="project" value="InterPro"/>
</dbReference>
<dbReference type="EMBL" id="JANBVN010000239">
    <property type="protein sequence ID" value="KAJ9131308.1"/>
    <property type="molecule type" value="Genomic_DNA"/>
</dbReference>
<dbReference type="InterPro" id="IPR000719">
    <property type="entry name" value="Prot_kinase_dom"/>
</dbReference>
<reference evidence="10" key="1">
    <citation type="submission" date="2022-07" db="EMBL/GenBank/DDBJ databases">
        <title>Fungi with potential for degradation of polypropylene.</title>
        <authorList>
            <person name="Gostincar C."/>
        </authorList>
    </citation>
    <scope>NUCLEOTIDE SEQUENCE</scope>
    <source>
        <strain evidence="10">EXF-13287</strain>
    </source>
</reference>
<organism evidence="10 11">
    <name type="scientific">Coniochaeta hoffmannii</name>
    <dbReference type="NCBI Taxonomy" id="91930"/>
    <lineage>
        <taxon>Eukaryota</taxon>
        <taxon>Fungi</taxon>
        <taxon>Dikarya</taxon>
        <taxon>Ascomycota</taxon>
        <taxon>Pezizomycotina</taxon>
        <taxon>Sordariomycetes</taxon>
        <taxon>Sordariomycetidae</taxon>
        <taxon>Coniochaetales</taxon>
        <taxon>Coniochaetaceae</taxon>
        <taxon>Coniochaeta</taxon>
    </lineage>
</organism>
<dbReference type="GO" id="GO:0004672">
    <property type="term" value="F:protein kinase activity"/>
    <property type="evidence" value="ECO:0007669"/>
    <property type="project" value="InterPro"/>
</dbReference>
<dbReference type="InterPro" id="IPR050121">
    <property type="entry name" value="Cytochrome_P450_monoxygenase"/>
</dbReference>
<name>A0AA38R9U0_9PEZI</name>
<protein>
    <submittedName>
        <fullName evidence="10">Protein kinase-like (PK-like)</fullName>
    </submittedName>
</protein>
<keyword evidence="4 8" id="KW-0479">Metal-binding</keyword>
<dbReference type="Proteomes" id="UP001174691">
    <property type="component" value="Unassembled WGS sequence"/>
</dbReference>
<dbReference type="GO" id="GO:0004497">
    <property type="term" value="F:monooxygenase activity"/>
    <property type="evidence" value="ECO:0007669"/>
    <property type="project" value="UniProtKB-KW"/>
</dbReference>
<gene>
    <name evidence="10" type="ORF">NKR19_g9583</name>
</gene>
<dbReference type="PANTHER" id="PTHR24305:SF107">
    <property type="entry name" value="P450, PUTATIVE (EUROFUNG)-RELATED"/>
    <property type="match status" value="1"/>
</dbReference>
<keyword evidence="5" id="KW-0560">Oxidoreductase</keyword>
<dbReference type="GO" id="GO:0005506">
    <property type="term" value="F:iron ion binding"/>
    <property type="evidence" value="ECO:0007669"/>
    <property type="project" value="InterPro"/>
</dbReference>
<dbReference type="SUPFAM" id="SSF48264">
    <property type="entry name" value="Cytochrome P450"/>
    <property type="match status" value="1"/>
</dbReference>
<keyword evidence="10" id="KW-0418">Kinase</keyword>
<dbReference type="InterPro" id="IPR036396">
    <property type="entry name" value="Cyt_P450_sf"/>
</dbReference>
<evidence type="ECO:0000259" key="9">
    <source>
        <dbReference type="PROSITE" id="PS50011"/>
    </source>
</evidence>
<evidence type="ECO:0000256" key="6">
    <source>
        <dbReference type="ARBA" id="ARBA00023004"/>
    </source>
</evidence>
<dbReference type="InterPro" id="IPR011009">
    <property type="entry name" value="Kinase-like_dom_sf"/>
</dbReference>
<evidence type="ECO:0000256" key="3">
    <source>
        <dbReference type="ARBA" id="ARBA00022617"/>
    </source>
</evidence>
<keyword evidence="6 8" id="KW-0408">Iron</keyword>
<dbReference type="Pfam" id="PF00069">
    <property type="entry name" value="Pkinase"/>
    <property type="match status" value="1"/>
</dbReference>
<evidence type="ECO:0000256" key="1">
    <source>
        <dbReference type="ARBA" id="ARBA00001971"/>
    </source>
</evidence>
<feature type="binding site" description="axial binding residue" evidence="8">
    <location>
        <position position="179"/>
    </location>
    <ligand>
        <name>heme</name>
        <dbReference type="ChEBI" id="CHEBI:30413"/>
    </ligand>
    <ligandPart>
        <name>Fe</name>
        <dbReference type="ChEBI" id="CHEBI:18248"/>
    </ligandPart>
</feature>
<dbReference type="InterPro" id="IPR002401">
    <property type="entry name" value="Cyt_P450_E_grp-I"/>
</dbReference>
<keyword evidence="11" id="KW-1185">Reference proteome</keyword>
<dbReference type="Gene3D" id="1.10.630.10">
    <property type="entry name" value="Cytochrome P450"/>
    <property type="match status" value="1"/>
</dbReference>
<comment type="caution">
    <text evidence="10">The sequence shown here is derived from an EMBL/GenBank/DDBJ whole genome shotgun (WGS) entry which is preliminary data.</text>
</comment>
<keyword evidence="7" id="KW-0503">Monooxygenase</keyword>
<evidence type="ECO:0000256" key="2">
    <source>
        <dbReference type="ARBA" id="ARBA00005179"/>
    </source>
</evidence>
<evidence type="ECO:0000256" key="8">
    <source>
        <dbReference type="PIRSR" id="PIRSR602401-1"/>
    </source>
</evidence>
<evidence type="ECO:0000313" key="10">
    <source>
        <dbReference type="EMBL" id="KAJ9131308.1"/>
    </source>
</evidence>
<dbReference type="PROSITE" id="PS50011">
    <property type="entry name" value="PROTEIN_KINASE_DOM"/>
    <property type="match status" value="1"/>
</dbReference>
<evidence type="ECO:0000256" key="7">
    <source>
        <dbReference type="ARBA" id="ARBA00023033"/>
    </source>
</evidence>
<keyword evidence="3 8" id="KW-0349">Heme</keyword>
<dbReference type="PRINTS" id="PR00385">
    <property type="entry name" value="P450"/>
</dbReference>
<dbReference type="Gene3D" id="1.10.510.10">
    <property type="entry name" value="Transferase(Phosphotransferase) domain 1"/>
    <property type="match status" value="1"/>
</dbReference>
<dbReference type="Pfam" id="PF00067">
    <property type="entry name" value="p450"/>
    <property type="match status" value="1"/>
</dbReference>
<proteinExistence type="predicted"/>
<dbReference type="InterPro" id="IPR001128">
    <property type="entry name" value="Cyt_P450"/>
</dbReference>
<dbReference type="PANTHER" id="PTHR24305">
    <property type="entry name" value="CYTOCHROME P450"/>
    <property type="match status" value="1"/>
</dbReference>
<dbReference type="GO" id="GO:0020037">
    <property type="term" value="F:heme binding"/>
    <property type="evidence" value="ECO:0007669"/>
    <property type="project" value="InterPro"/>
</dbReference>
<dbReference type="GO" id="GO:0005524">
    <property type="term" value="F:ATP binding"/>
    <property type="evidence" value="ECO:0007669"/>
    <property type="project" value="InterPro"/>
</dbReference>
<dbReference type="PRINTS" id="PR00463">
    <property type="entry name" value="EP450I"/>
</dbReference>